<dbReference type="InterPro" id="IPR021131">
    <property type="entry name" value="Ribosomal_uL15/eL18"/>
</dbReference>
<evidence type="ECO:0000313" key="9">
    <source>
        <dbReference type="Proteomes" id="UP000831947"/>
    </source>
</evidence>
<dbReference type="PROSITE" id="PS00475">
    <property type="entry name" value="RIBOSOMAL_L15"/>
    <property type="match status" value="1"/>
</dbReference>
<dbReference type="RefSeq" id="WP_249513166.1">
    <property type="nucleotide sequence ID" value="NZ_CP093365.1"/>
</dbReference>
<keyword evidence="2 4" id="KW-0689">Ribosomal protein</keyword>
<reference evidence="8 9" key="1">
    <citation type="journal article" date="2022" name="Int. J. Syst. Evol. Microbiol.">
        <title>Apilactobacillus apisilvae sp. nov., Nicolia spurrieriana gen. nov. sp. nov., Bombilactobacillus folatiphilus sp. nov. and Bombilactobacillus thymidiniphilus sp. nov., four new lactic acid bacterial isolates from stingless bees Tetragonula carbonaria and Austroplebeia australis.</title>
        <authorList>
            <person name="Oliphant S.A."/>
            <person name="Watson-Haigh N.S."/>
            <person name="Sumby K.M."/>
            <person name="Gardner J."/>
            <person name="Groom S."/>
            <person name="Jiranek V."/>
        </authorList>
    </citation>
    <scope>NUCLEOTIDE SEQUENCE [LARGE SCALE GENOMIC DNA]</scope>
    <source>
        <strain evidence="8 9">SG4_A1</strain>
    </source>
</reference>
<dbReference type="Proteomes" id="UP000831947">
    <property type="component" value="Chromosome"/>
</dbReference>
<protein>
    <recommendedName>
        <fullName evidence="4">Large ribosomal subunit protein uL15</fullName>
    </recommendedName>
</protein>
<dbReference type="InterPro" id="IPR001196">
    <property type="entry name" value="Ribosomal_uL15_CS"/>
</dbReference>
<feature type="domain" description="Large ribosomal subunit protein uL15/eL18" evidence="7">
    <location>
        <begin position="76"/>
        <end position="144"/>
    </location>
</feature>
<comment type="function">
    <text evidence="4">Binds to the 23S rRNA.</text>
</comment>
<dbReference type="InterPro" id="IPR005749">
    <property type="entry name" value="Ribosomal_uL15_bac-type"/>
</dbReference>
<evidence type="ECO:0000256" key="3">
    <source>
        <dbReference type="ARBA" id="ARBA00023274"/>
    </source>
</evidence>
<keyword evidence="4" id="KW-0694">RNA-binding</keyword>
<dbReference type="NCBIfam" id="TIGR01071">
    <property type="entry name" value="rplO_bact"/>
    <property type="match status" value="1"/>
</dbReference>
<keyword evidence="4" id="KW-0699">rRNA-binding</keyword>
<dbReference type="PANTHER" id="PTHR12934">
    <property type="entry name" value="50S RIBOSOMAL PROTEIN L15"/>
    <property type="match status" value="1"/>
</dbReference>
<comment type="subunit">
    <text evidence="4">Part of the 50S ribosomal subunit.</text>
</comment>
<name>A0ABY4PF94_9LACO</name>
<dbReference type="Gene3D" id="3.100.10.10">
    <property type="match status" value="1"/>
</dbReference>
<evidence type="ECO:0000256" key="6">
    <source>
        <dbReference type="SAM" id="MobiDB-lite"/>
    </source>
</evidence>
<feature type="region of interest" description="Disordered" evidence="6">
    <location>
        <begin position="1"/>
        <end position="51"/>
    </location>
</feature>
<dbReference type="SUPFAM" id="SSF52080">
    <property type="entry name" value="Ribosomal proteins L15p and L18e"/>
    <property type="match status" value="1"/>
</dbReference>
<comment type="similarity">
    <text evidence="1 4 5">Belongs to the universal ribosomal protein uL15 family.</text>
</comment>
<keyword evidence="9" id="KW-1185">Reference proteome</keyword>
<gene>
    <name evidence="4 8" type="primary">rplO</name>
    <name evidence="8" type="ORF">MOO47_01990</name>
</gene>
<evidence type="ECO:0000256" key="1">
    <source>
        <dbReference type="ARBA" id="ARBA00007320"/>
    </source>
</evidence>
<evidence type="ECO:0000259" key="7">
    <source>
        <dbReference type="Pfam" id="PF00828"/>
    </source>
</evidence>
<evidence type="ECO:0000256" key="2">
    <source>
        <dbReference type="ARBA" id="ARBA00022980"/>
    </source>
</evidence>
<sequence length="146" mass="15616">MKLHELQTSTGSRHARKRVGRGTSSGYGKTSGRGQKGQLARSGGKTRLGFEGGQMPLFRRIPKRGFNNINRKEYAIVNLGQLNQFRAGSTVDAAALLKAGLIKKELAGVKVLGKGELKKKLTLKVNKISETAKEAVEAAGGSVEVI</sequence>
<dbReference type="PANTHER" id="PTHR12934:SF11">
    <property type="entry name" value="LARGE RIBOSOMAL SUBUNIT PROTEIN UL15M"/>
    <property type="match status" value="1"/>
</dbReference>
<evidence type="ECO:0000313" key="8">
    <source>
        <dbReference type="EMBL" id="UQS83982.1"/>
    </source>
</evidence>
<dbReference type="Pfam" id="PF00828">
    <property type="entry name" value="Ribosomal_L27A"/>
    <property type="match status" value="1"/>
</dbReference>
<proteinExistence type="inferred from homology"/>
<accession>A0ABY4PF94</accession>
<dbReference type="GO" id="GO:0005840">
    <property type="term" value="C:ribosome"/>
    <property type="evidence" value="ECO:0007669"/>
    <property type="project" value="UniProtKB-KW"/>
</dbReference>
<evidence type="ECO:0000256" key="5">
    <source>
        <dbReference type="RuleBase" id="RU003888"/>
    </source>
</evidence>
<dbReference type="EMBL" id="CP093365">
    <property type="protein sequence ID" value="UQS83982.1"/>
    <property type="molecule type" value="Genomic_DNA"/>
</dbReference>
<organism evidence="8 9">
    <name type="scientific">Bombilactobacillus thymidiniphilus</name>
    <dbReference type="NCBI Taxonomy" id="2923363"/>
    <lineage>
        <taxon>Bacteria</taxon>
        <taxon>Bacillati</taxon>
        <taxon>Bacillota</taxon>
        <taxon>Bacilli</taxon>
        <taxon>Lactobacillales</taxon>
        <taxon>Lactobacillaceae</taxon>
        <taxon>Bombilactobacillus</taxon>
    </lineage>
</organism>
<dbReference type="InterPro" id="IPR036227">
    <property type="entry name" value="Ribosomal_uL15/eL18_sf"/>
</dbReference>
<feature type="compositionally biased region" description="Polar residues" evidence="6">
    <location>
        <begin position="1"/>
        <end position="12"/>
    </location>
</feature>
<dbReference type="HAMAP" id="MF_01341">
    <property type="entry name" value="Ribosomal_uL15"/>
    <property type="match status" value="1"/>
</dbReference>
<evidence type="ECO:0000256" key="4">
    <source>
        <dbReference type="HAMAP-Rule" id="MF_01341"/>
    </source>
</evidence>
<keyword evidence="3 4" id="KW-0687">Ribonucleoprotein</keyword>
<dbReference type="InterPro" id="IPR030878">
    <property type="entry name" value="Ribosomal_uL15"/>
</dbReference>
<feature type="compositionally biased region" description="Gly residues" evidence="6">
    <location>
        <begin position="23"/>
        <end position="35"/>
    </location>
</feature>